<dbReference type="Proteomes" id="UP000443153">
    <property type="component" value="Unassembled WGS sequence"/>
</dbReference>
<reference evidence="2 3" key="1">
    <citation type="submission" date="2019-11" db="EMBL/GenBank/DDBJ databases">
        <title>Maribacter lutea sp. nov., a marine bacterium isolated from intertidal sand.</title>
        <authorList>
            <person name="Liu A."/>
        </authorList>
    </citation>
    <scope>NUCLEOTIDE SEQUENCE [LARGE SCALE GENOMIC DNA]</scope>
    <source>
        <strain evidence="2 3">RZ05</strain>
    </source>
</reference>
<accession>A0A6I2MKY3</accession>
<dbReference type="EMBL" id="WKJH01000002">
    <property type="protein sequence ID" value="MRX63279.1"/>
    <property type="molecule type" value="Genomic_DNA"/>
</dbReference>
<keyword evidence="3" id="KW-1185">Reference proteome</keyword>
<evidence type="ECO:0000313" key="3">
    <source>
        <dbReference type="Proteomes" id="UP000443153"/>
    </source>
</evidence>
<dbReference type="RefSeq" id="WP_154363927.1">
    <property type="nucleotide sequence ID" value="NZ_CANMYZ010000002.1"/>
</dbReference>
<evidence type="ECO:0000256" key="1">
    <source>
        <dbReference type="SAM" id="Phobius"/>
    </source>
</evidence>
<dbReference type="AlphaFoldDB" id="A0A6I2MKY3"/>
<keyword evidence="1" id="KW-1133">Transmembrane helix</keyword>
<proteinExistence type="predicted"/>
<feature type="transmembrane region" description="Helical" evidence="1">
    <location>
        <begin position="16"/>
        <end position="41"/>
    </location>
</feature>
<name>A0A6I2MKY3_9FLAO</name>
<organism evidence="2 3">
    <name type="scientific">Maribacter luteus</name>
    <dbReference type="NCBI Taxonomy" id="2594478"/>
    <lineage>
        <taxon>Bacteria</taxon>
        <taxon>Pseudomonadati</taxon>
        <taxon>Bacteroidota</taxon>
        <taxon>Flavobacteriia</taxon>
        <taxon>Flavobacteriales</taxon>
        <taxon>Flavobacteriaceae</taxon>
        <taxon>Maribacter</taxon>
    </lineage>
</organism>
<keyword evidence="1" id="KW-0812">Transmembrane</keyword>
<feature type="transmembrane region" description="Helical" evidence="1">
    <location>
        <begin position="97"/>
        <end position="114"/>
    </location>
</feature>
<gene>
    <name evidence="2" type="ORF">GJ691_03755</name>
</gene>
<protein>
    <submittedName>
        <fullName evidence="2">Uncharacterized protein</fullName>
    </submittedName>
</protein>
<feature type="transmembrane region" description="Helical" evidence="1">
    <location>
        <begin position="61"/>
        <end position="85"/>
    </location>
</feature>
<comment type="caution">
    <text evidence="2">The sequence shown here is derived from an EMBL/GenBank/DDBJ whole genome shotgun (WGS) entry which is preliminary data.</text>
</comment>
<evidence type="ECO:0000313" key="2">
    <source>
        <dbReference type="EMBL" id="MRX63279.1"/>
    </source>
</evidence>
<dbReference type="OrthoDB" id="287788at2"/>
<keyword evidence="1" id="KW-0472">Membrane</keyword>
<sequence>MSTSQKEKDLRNYRNFGLALLGIIGIMVLILIIGSVAHLGFLEEVGDNTALGPAYKWGYYLGYSIGMLLVFYIKSGLFFGTIFALIASLEKKNPFKWVLVHGLLGWGYVIYYALTRKRIITV</sequence>